<keyword evidence="1" id="KW-1133">Transmembrane helix</keyword>
<evidence type="ECO:0000313" key="3">
    <source>
        <dbReference type="Proteomes" id="UP000249402"/>
    </source>
</evidence>
<gene>
    <name evidence="2" type="ORF">BO80DRAFT_186691</name>
</gene>
<feature type="transmembrane region" description="Helical" evidence="1">
    <location>
        <begin position="75"/>
        <end position="91"/>
    </location>
</feature>
<reference evidence="2 3" key="1">
    <citation type="submission" date="2018-02" db="EMBL/GenBank/DDBJ databases">
        <title>The genomes of Aspergillus section Nigri reveals drivers in fungal speciation.</title>
        <authorList>
            <consortium name="DOE Joint Genome Institute"/>
            <person name="Vesth T.C."/>
            <person name="Nybo J."/>
            <person name="Theobald S."/>
            <person name="Brandl J."/>
            <person name="Frisvad J.C."/>
            <person name="Nielsen K.F."/>
            <person name="Lyhne E.K."/>
            <person name="Kogle M.E."/>
            <person name="Kuo A."/>
            <person name="Riley R."/>
            <person name="Clum A."/>
            <person name="Nolan M."/>
            <person name="Lipzen A."/>
            <person name="Salamov A."/>
            <person name="Henrissat B."/>
            <person name="Wiebenga A."/>
            <person name="De vries R.P."/>
            <person name="Grigoriev I.V."/>
            <person name="Mortensen U.H."/>
            <person name="Andersen M.R."/>
            <person name="Baker S.E."/>
        </authorList>
    </citation>
    <scope>NUCLEOTIDE SEQUENCE [LARGE SCALE GENOMIC DNA]</scope>
    <source>
        <strain evidence="2 3">CBS 121593</strain>
    </source>
</reference>
<dbReference type="Proteomes" id="UP000249402">
    <property type="component" value="Unassembled WGS sequence"/>
</dbReference>
<dbReference type="RefSeq" id="XP_025571916.1">
    <property type="nucleotide sequence ID" value="XM_025714077.1"/>
</dbReference>
<accession>A0A395GRJ1</accession>
<evidence type="ECO:0000256" key="1">
    <source>
        <dbReference type="SAM" id="Phobius"/>
    </source>
</evidence>
<keyword evidence="1" id="KW-0472">Membrane</keyword>
<dbReference type="GeneID" id="37218942"/>
<evidence type="ECO:0000313" key="2">
    <source>
        <dbReference type="EMBL" id="RAK97588.1"/>
    </source>
</evidence>
<dbReference type="EMBL" id="KZ824461">
    <property type="protein sequence ID" value="RAK97588.1"/>
    <property type="molecule type" value="Genomic_DNA"/>
</dbReference>
<sequence length="92" mass="10213">MYPEAPTIPEFPTFPCISNLLVLLSYPGQDFMWRFCLSVAAAPLRGPPSPPVAFFLFFLQLFCVPGQYLSLAAGLHFWCNSICVCFVVCISS</sequence>
<protein>
    <submittedName>
        <fullName evidence="2">Uncharacterized protein</fullName>
    </submittedName>
</protein>
<keyword evidence="3" id="KW-1185">Reference proteome</keyword>
<proteinExistence type="predicted"/>
<dbReference type="VEuPathDB" id="FungiDB:BO80DRAFT_186691"/>
<keyword evidence="1" id="KW-0812">Transmembrane</keyword>
<dbReference type="AlphaFoldDB" id="A0A395GRJ1"/>
<name>A0A395GRJ1_9EURO</name>
<organism evidence="2 3">
    <name type="scientific">Aspergillus ibericus CBS 121593</name>
    <dbReference type="NCBI Taxonomy" id="1448316"/>
    <lineage>
        <taxon>Eukaryota</taxon>
        <taxon>Fungi</taxon>
        <taxon>Dikarya</taxon>
        <taxon>Ascomycota</taxon>
        <taxon>Pezizomycotina</taxon>
        <taxon>Eurotiomycetes</taxon>
        <taxon>Eurotiomycetidae</taxon>
        <taxon>Eurotiales</taxon>
        <taxon>Aspergillaceae</taxon>
        <taxon>Aspergillus</taxon>
        <taxon>Aspergillus subgen. Circumdati</taxon>
    </lineage>
</organism>